<dbReference type="SUPFAM" id="SSF52047">
    <property type="entry name" value="RNI-like"/>
    <property type="match status" value="1"/>
</dbReference>
<protein>
    <recommendedName>
        <fullName evidence="3">F-box domain-containing protein</fullName>
    </recommendedName>
</protein>
<reference evidence="1 2" key="2">
    <citation type="journal article" date="2018" name="New Phytol.">
        <title>High intraspecific genome diversity in the model arbuscular mycorrhizal symbiont Rhizophagus irregularis.</title>
        <authorList>
            <person name="Chen E.C.H."/>
            <person name="Morin E."/>
            <person name="Beaudet D."/>
            <person name="Noel J."/>
            <person name="Yildirir G."/>
            <person name="Ndikumana S."/>
            <person name="Charron P."/>
            <person name="St-Onge C."/>
            <person name="Giorgi J."/>
            <person name="Kruger M."/>
            <person name="Marton T."/>
            <person name="Ropars J."/>
            <person name="Grigoriev I.V."/>
            <person name="Hainaut M."/>
            <person name="Henrissat B."/>
            <person name="Roux C."/>
            <person name="Martin F."/>
            <person name="Corradi N."/>
        </authorList>
    </citation>
    <scope>NUCLEOTIDE SEQUENCE [LARGE SCALE GENOMIC DNA]</scope>
    <source>
        <strain evidence="1 2">DAOM 197198</strain>
    </source>
</reference>
<gene>
    <name evidence="1" type="ORF">GLOIN_2v1787606</name>
</gene>
<dbReference type="Gene3D" id="3.80.10.10">
    <property type="entry name" value="Ribonuclease Inhibitor"/>
    <property type="match status" value="1"/>
</dbReference>
<keyword evidence="2" id="KW-1185">Reference proteome</keyword>
<reference evidence="1 2" key="1">
    <citation type="journal article" date="2013" name="Proc. Natl. Acad. Sci. U.S.A.">
        <title>Genome of an arbuscular mycorrhizal fungus provides insight into the oldest plant symbiosis.</title>
        <authorList>
            <person name="Tisserant E."/>
            <person name="Malbreil M."/>
            <person name="Kuo A."/>
            <person name="Kohler A."/>
            <person name="Symeonidi A."/>
            <person name="Balestrini R."/>
            <person name="Charron P."/>
            <person name="Duensing N."/>
            <person name="Frei Dit Frey N."/>
            <person name="Gianinazzi-Pearson V."/>
            <person name="Gilbert L.B."/>
            <person name="Handa Y."/>
            <person name="Herr J.R."/>
            <person name="Hijri M."/>
            <person name="Koul R."/>
            <person name="Kawaguchi M."/>
            <person name="Krajinski F."/>
            <person name="Lammers P.J."/>
            <person name="Masclaux F.G."/>
            <person name="Murat C."/>
            <person name="Morin E."/>
            <person name="Ndikumana S."/>
            <person name="Pagni M."/>
            <person name="Petitpierre D."/>
            <person name="Requena N."/>
            <person name="Rosikiewicz P."/>
            <person name="Riley R."/>
            <person name="Saito K."/>
            <person name="San Clemente H."/>
            <person name="Shapiro H."/>
            <person name="van Tuinen D."/>
            <person name="Becard G."/>
            <person name="Bonfante P."/>
            <person name="Paszkowski U."/>
            <person name="Shachar-Hill Y.Y."/>
            <person name="Tuskan G.A."/>
            <person name="Young P.W."/>
            <person name="Sanders I.R."/>
            <person name="Henrissat B."/>
            <person name="Rensing S.A."/>
            <person name="Grigoriev I.V."/>
            <person name="Corradi N."/>
            <person name="Roux C."/>
            <person name="Martin F."/>
        </authorList>
    </citation>
    <scope>NUCLEOTIDE SEQUENCE [LARGE SCALE GENOMIC DNA]</scope>
    <source>
        <strain evidence="1 2">DAOM 197198</strain>
    </source>
</reference>
<dbReference type="InterPro" id="IPR032675">
    <property type="entry name" value="LRR_dom_sf"/>
</dbReference>
<organism evidence="1 2">
    <name type="scientific">Rhizophagus irregularis (strain DAOM 181602 / DAOM 197198 / MUCL 43194)</name>
    <name type="common">Arbuscular mycorrhizal fungus</name>
    <name type="synonym">Glomus intraradices</name>
    <dbReference type="NCBI Taxonomy" id="747089"/>
    <lineage>
        <taxon>Eukaryota</taxon>
        <taxon>Fungi</taxon>
        <taxon>Fungi incertae sedis</taxon>
        <taxon>Mucoromycota</taxon>
        <taxon>Glomeromycotina</taxon>
        <taxon>Glomeromycetes</taxon>
        <taxon>Glomerales</taxon>
        <taxon>Glomeraceae</taxon>
        <taxon>Rhizophagus</taxon>
    </lineage>
</organism>
<evidence type="ECO:0000313" key="2">
    <source>
        <dbReference type="Proteomes" id="UP000018888"/>
    </source>
</evidence>
<evidence type="ECO:0008006" key="3">
    <source>
        <dbReference type="Google" id="ProtNLM"/>
    </source>
</evidence>
<comment type="caution">
    <text evidence="1">The sequence shown here is derived from an EMBL/GenBank/DDBJ whole genome shotgun (WGS) entry which is preliminary data.</text>
</comment>
<dbReference type="EMBL" id="AUPC02000378">
    <property type="protein sequence ID" value="POG60640.1"/>
    <property type="molecule type" value="Genomic_DNA"/>
</dbReference>
<evidence type="ECO:0000313" key="1">
    <source>
        <dbReference type="EMBL" id="POG60640.1"/>
    </source>
</evidence>
<proteinExistence type="predicted"/>
<sequence length="466" mass="55074">MSSLNVDVLFLVFGELESDNKSLYSCILVNKAWCATAIPILWRNPGQYLIKKHSKNILSNVILSHIPTDILKFLDSEFFEKTYQRPFYNYIHFWKYLDITYITNIFSKFSTDKFNEIIKLFINKNTKISHLTIGYGFDCHDCRLHLIPGAECCLSELESLHVNVDMRIDILEGLATICKSIKKLRIDSLCSFYNSYYGIIRLIEVQENLNDVDIRRPLIGCDDYNKTFEESLIKHADTIKYLRINWKPNTSILSYLVNLVSIDLKDTRKADWSQLEEVSLPLLKILKAKAIPYKYIENLIKSTKGNLSEISICYDSLNSRMLIQIIYHNCPNLRYLKLVLLDNIDSLFIKAFEILLTNSQFLNELNIRVNNDTFGWKELFEILTKSSSINLFKFYFYFNKKFKLEDLKFFFDNWKDKNPMLLIINTFSLVNKVKQESEDLMQEYKTNGIIKRFEVYKNHYKDFEWN</sequence>
<dbReference type="Proteomes" id="UP000018888">
    <property type="component" value="Unassembled WGS sequence"/>
</dbReference>
<name>A0A2H5TSA1_RHIID</name>
<dbReference type="AlphaFoldDB" id="A0A2H5TSA1"/>
<accession>A0A2H5TSA1</accession>